<gene>
    <name evidence="3" type="ORF">THMIRHAM_19980</name>
</gene>
<name>A0ABN6CYR5_9GAMM</name>
<keyword evidence="4" id="KW-1185">Reference proteome</keyword>
<dbReference type="InterPro" id="IPR014464">
    <property type="entry name" value="CvfB_fam"/>
</dbReference>
<protein>
    <recommendedName>
        <fullName evidence="2">S1 motif domain-containing protein</fullName>
    </recommendedName>
</protein>
<comment type="similarity">
    <text evidence="1">Belongs to the CvfB family.</text>
</comment>
<dbReference type="EMBL" id="AP024202">
    <property type="protein sequence ID" value="BCN94213.1"/>
    <property type="molecule type" value="Genomic_DNA"/>
</dbReference>
<feature type="domain" description="S1 motif" evidence="2">
    <location>
        <begin position="3"/>
        <end position="64"/>
    </location>
</feature>
<dbReference type="Gene3D" id="1.10.10.10">
    <property type="entry name" value="Winged helix-like DNA-binding domain superfamily/Winged helix DNA-binding domain"/>
    <property type="match status" value="1"/>
</dbReference>
<dbReference type="InterPro" id="IPR003029">
    <property type="entry name" value="S1_domain"/>
</dbReference>
<dbReference type="Proteomes" id="UP001054820">
    <property type="component" value="Chromosome"/>
</dbReference>
<dbReference type="InterPro" id="IPR012340">
    <property type="entry name" value="NA-bd_OB-fold"/>
</dbReference>
<dbReference type="InterPro" id="IPR040764">
    <property type="entry name" value="CvfB_WH"/>
</dbReference>
<accession>A0ABN6CYR5</accession>
<evidence type="ECO:0000313" key="4">
    <source>
        <dbReference type="Proteomes" id="UP001054820"/>
    </source>
</evidence>
<dbReference type="Gene3D" id="2.40.50.140">
    <property type="entry name" value="Nucleic acid-binding proteins"/>
    <property type="match status" value="3"/>
</dbReference>
<dbReference type="RefSeq" id="WP_237261683.1">
    <property type="nucleotide sequence ID" value="NZ_AP024202.1"/>
</dbReference>
<evidence type="ECO:0000259" key="2">
    <source>
        <dbReference type="SMART" id="SM00316"/>
    </source>
</evidence>
<reference evidence="3" key="1">
    <citation type="journal article" date="2022" name="Arch. Microbiol.">
        <title>Thiomicrorhabdus immobilis sp. nov., a mesophilic sulfur-oxidizing bacterium isolated from sediment of a brackish lake in northern Japan.</title>
        <authorList>
            <person name="Kojima H."/>
            <person name="Mochizuki J."/>
            <person name="Kanda M."/>
            <person name="Watanabe T."/>
            <person name="Fukui M."/>
        </authorList>
    </citation>
    <scope>NUCLEOTIDE SEQUENCE</scope>
    <source>
        <strain evidence="3">Am19</strain>
    </source>
</reference>
<evidence type="ECO:0000256" key="1">
    <source>
        <dbReference type="PIRNR" id="PIRNR012524"/>
    </source>
</evidence>
<dbReference type="InterPro" id="IPR036388">
    <property type="entry name" value="WH-like_DNA-bd_sf"/>
</dbReference>
<dbReference type="Pfam" id="PF13509">
    <property type="entry name" value="S1_2"/>
    <property type="match status" value="2"/>
</dbReference>
<feature type="domain" description="S1 motif" evidence="2">
    <location>
        <begin position="69"/>
        <end position="130"/>
    </location>
</feature>
<organism evidence="3 4">
    <name type="scientific">Thiomicrorhabdus immobilis</name>
    <dbReference type="NCBI Taxonomy" id="2791037"/>
    <lineage>
        <taxon>Bacteria</taxon>
        <taxon>Pseudomonadati</taxon>
        <taxon>Pseudomonadota</taxon>
        <taxon>Gammaproteobacteria</taxon>
        <taxon>Thiotrichales</taxon>
        <taxon>Piscirickettsiaceae</taxon>
        <taxon>Thiomicrorhabdus</taxon>
    </lineage>
</organism>
<dbReference type="InterPro" id="IPR048587">
    <property type="entry name" value="CvfB_S1_3rd"/>
</dbReference>
<dbReference type="SMART" id="SM00316">
    <property type="entry name" value="S1"/>
    <property type="match status" value="3"/>
</dbReference>
<dbReference type="Pfam" id="PF17783">
    <property type="entry name" value="WHD_CvfB"/>
    <property type="match status" value="1"/>
</dbReference>
<feature type="domain" description="S1 motif" evidence="2">
    <location>
        <begin position="143"/>
        <end position="205"/>
    </location>
</feature>
<evidence type="ECO:0000313" key="3">
    <source>
        <dbReference type="EMBL" id="BCN94213.1"/>
    </source>
</evidence>
<dbReference type="PIRSF" id="PIRSF012524">
    <property type="entry name" value="YitL_S1"/>
    <property type="match status" value="1"/>
</dbReference>
<dbReference type="PANTHER" id="PTHR37296:SF1">
    <property type="entry name" value="CONSERVED VIRULENCE FACTOR B"/>
    <property type="match status" value="1"/>
</dbReference>
<dbReference type="Pfam" id="PF21543">
    <property type="entry name" value="CvfB_2nd"/>
    <property type="match status" value="1"/>
</dbReference>
<dbReference type="PANTHER" id="PTHR37296">
    <property type="entry name" value="CONSERVED VIRULENCE FACTOR B"/>
    <property type="match status" value="1"/>
</dbReference>
<dbReference type="InterPro" id="IPR039566">
    <property type="entry name" value="CvfB_S1_st"/>
</dbReference>
<sequence length="276" mass="30908">MAQVGQMNQLKVVKEVEFGLYLDGGELGEILLPKRYVPANAKVGQNLEVFIHLDSQDRLVATTDRPLAEIGEVAYLTVTDVNRTGAFMDWGMPKDLLVPYAEQRVPMEKGKSYCVYLYIDKSGRIAASSKLSLHLKETNDTFKSGQPVKLMVVSRSKMGYTALINGTHLGLIHNSDILQPLRMGQKMQGYIKGIRPDHKINLTLQKRGQEAQDELGQMILAVLEANNGVSELTDKSSPEEIFKRYRVSKASYKKALGRLYKAKKILINPDDIRLAK</sequence>
<proteinExistence type="inferred from homology"/>